<sequence length="146" mass="16467">MNKKTLKIIIVCASITFILLTGCASKETKVGLKVYNWSSSIGAENGNSLDKTRYSYYIDITNENPKSLYIKSVEPIISENIKDKVLKAEIVEVNKHINSNETIEVEGKIIIDTKGLNKTDIIELEPFITDIKVITEETINLNYKLK</sequence>
<name>R1CLV0_9FIRM</name>
<dbReference type="AlphaFoldDB" id="R1CLV0"/>
<reference evidence="2 3" key="1">
    <citation type="journal article" date="2015" name="Geomicrobiol. J.">
        <title>Caldisalinibacter kiritimatiensis gen. nov., sp. nov., a moderately thermohalophilic thiosulfate-reducing bacterium from a hypersaline microbial mat.</title>
        <authorList>
            <person name="Ben Hania W."/>
            <person name="Joseph M."/>
            <person name="Fiebig A."/>
            <person name="Bunk B."/>
            <person name="Klenk H.-P."/>
            <person name="Fardeau M.-L."/>
            <person name="Spring S."/>
        </authorList>
    </citation>
    <scope>NUCLEOTIDE SEQUENCE [LARGE SCALE GENOMIC DNA]</scope>
    <source>
        <strain evidence="2 3">L21-TH-D2</strain>
    </source>
</reference>
<organism evidence="2 3">
    <name type="scientific">Caldisalinibacter kiritimatiensis</name>
    <dbReference type="NCBI Taxonomy" id="1304284"/>
    <lineage>
        <taxon>Bacteria</taxon>
        <taxon>Bacillati</taxon>
        <taxon>Bacillota</taxon>
        <taxon>Tissierellia</taxon>
        <taxon>Tissierellales</taxon>
        <taxon>Thermohalobacteraceae</taxon>
        <taxon>Caldisalinibacter</taxon>
    </lineage>
</organism>
<keyword evidence="1" id="KW-0732">Signal</keyword>
<dbReference type="RefSeq" id="WP_006316527.1">
    <property type="nucleotide sequence ID" value="NZ_ARZA01000256.1"/>
</dbReference>
<dbReference type="PROSITE" id="PS51257">
    <property type="entry name" value="PROKAR_LIPOPROTEIN"/>
    <property type="match status" value="1"/>
</dbReference>
<dbReference type="Proteomes" id="UP000013378">
    <property type="component" value="Unassembled WGS sequence"/>
</dbReference>
<dbReference type="eggNOG" id="ENOG5033I6W">
    <property type="taxonomic scope" value="Bacteria"/>
</dbReference>
<gene>
    <name evidence="2" type="ORF">L21TH_2328</name>
</gene>
<feature type="chain" id="PRO_5004347339" description="Lipoprotein" evidence="1">
    <location>
        <begin position="27"/>
        <end position="146"/>
    </location>
</feature>
<evidence type="ECO:0000313" key="3">
    <source>
        <dbReference type="Proteomes" id="UP000013378"/>
    </source>
</evidence>
<proteinExistence type="predicted"/>
<evidence type="ECO:0008006" key="4">
    <source>
        <dbReference type="Google" id="ProtNLM"/>
    </source>
</evidence>
<keyword evidence="3" id="KW-1185">Reference proteome</keyword>
<feature type="signal peptide" evidence="1">
    <location>
        <begin position="1"/>
        <end position="26"/>
    </location>
</feature>
<evidence type="ECO:0000313" key="2">
    <source>
        <dbReference type="EMBL" id="EOC99685.1"/>
    </source>
</evidence>
<dbReference type="STRING" id="1304284.L21TH_2328"/>
<comment type="caution">
    <text evidence="2">The sequence shown here is derived from an EMBL/GenBank/DDBJ whole genome shotgun (WGS) entry which is preliminary data.</text>
</comment>
<evidence type="ECO:0000256" key="1">
    <source>
        <dbReference type="SAM" id="SignalP"/>
    </source>
</evidence>
<dbReference type="EMBL" id="ARZA01000256">
    <property type="protein sequence ID" value="EOC99685.1"/>
    <property type="molecule type" value="Genomic_DNA"/>
</dbReference>
<protein>
    <recommendedName>
        <fullName evidence="4">Lipoprotein</fullName>
    </recommendedName>
</protein>
<dbReference type="OrthoDB" id="108903at2"/>
<accession>R1CLV0</accession>